<evidence type="ECO:0000313" key="2">
    <source>
        <dbReference type="EMBL" id="ELY91814.1"/>
    </source>
</evidence>
<gene>
    <name evidence="2" type="ORF">C484_09961</name>
</gene>
<dbReference type="OrthoDB" id="271582at2157"/>
<keyword evidence="1" id="KW-0175">Coiled coil</keyword>
<dbReference type="Proteomes" id="UP000011648">
    <property type="component" value="Unassembled WGS sequence"/>
</dbReference>
<dbReference type="EMBL" id="AOIL01000034">
    <property type="protein sequence ID" value="ELY91814.1"/>
    <property type="molecule type" value="Genomic_DNA"/>
</dbReference>
<dbReference type="AlphaFoldDB" id="L9ZZM2"/>
<organism evidence="2 3">
    <name type="scientific">Natrialba taiwanensis DSM 12281</name>
    <dbReference type="NCBI Taxonomy" id="1230458"/>
    <lineage>
        <taxon>Archaea</taxon>
        <taxon>Methanobacteriati</taxon>
        <taxon>Methanobacteriota</taxon>
        <taxon>Stenosarchaea group</taxon>
        <taxon>Halobacteria</taxon>
        <taxon>Halobacteriales</taxon>
        <taxon>Natrialbaceae</taxon>
        <taxon>Natrialba</taxon>
    </lineage>
</organism>
<dbReference type="RefSeq" id="WP_006825746.1">
    <property type="nucleotide sequence ID" value="NZ_AOIL01000034.1"/>
</dbReference>
<dbReference type="STRING" id="1230458.C484_09961"/>
<comment type="caution">
    <text evidence="2">The sequence shown here is derived from an EMBL/GenBank/DDBJ whole genome shotgun (WGS) entry which is preliminary data.</text>
</comment>
<name>L9ZZM2_9EURY</name>
<proteinExistence type="predicted"/>
<accession>L9ZZM2</accession>
<reference evidence="2 3" key="1">
    <citation type="journal article" date="2014" name="PLoS Genet.">
        <title>Phylogenetically driven sequencing of extremely halophilic archaea reveals strategies for static and dynamic osmo-response.</title>
        <authorList>
            <person name="Becker E.A."/>
            <person name="Seitzer P.M."/>
            <person name="Tritt A."/>
            <person name="Larsen D."/>
            <person name="Krusor M."/>
            <person name="Yao A.I."/>
            <person name="Wu D."/>
            <person name="Madern D."/>
            <person name="Eisen J.A."/>
            <person name="Darling A.E."/>
            <person name="Facciotti M.T."/>
        </authorList>
    </citation>
    <scope>NUCLEOTIDE SEQUENCE [LARGE SCALE GENOMIC DNA]</scope>
    <source>
        <strain evidence="2 3">DSM 12281</strain>
    </source>
</reference>
<dbReference type="SUPFAM" id="SSF57997">
    <property type="entry name" value="Tropomyosin"/>
    <property type="match status" value="1"/>
</dbReference>
<evidence type="ECO:0000313" key="3">
    <source>
        <dbReference type="Proteomes" id="UP000011648"/>
    </source>
</evidence>
<evidence type="ECO:0000256" key="1">
    <source>
        <dbReference type="SAM" id="Coils"/>
    </source>
</evidence>
<dbReference type="PATRIC" id="fig|1230458.4.peg.1999"/>
<keyword evidence="3" id="KW-1185">Reference proteome</keyword>
<feature type="coiled-coil region" evidence="1">
    <location>
        <begin position="137"/>
        <end position="192"/>
    </location>
</feature>
<protein>
    <submittedName>
        <fullName evidence="2">Halo transducer protein</fullName>
    </submittedName>
</protein>
<sequence>MDRCEIREARADLDGLSLEAAIAVVDESAESDTVRETLAIVAEDGVIRRTAVDGALANASKVVTTAETRAELAATSLEDVRDIAGPVSDLDLVTNRLNPFETRLEIIEDRTTDLGDRIQRIIDHKNDGDLYDLAREIRRVTATANEIQRAADNLQLELGNFEEWLEDPDHRVEELVDDIDAFEQSLDELDGVATDLAADDTELEDDAAVVWVQGTIQHRVTALMIDDIQYELATLRKWADREGADRPAGVDQRLSDLEARHDALGERFANCAESTWYERFGDRVEDIDNALGELEPPVAWDEVEAVIKEHRPSVE</sequence>